<evidence type="ECO:0000313" key="5">
    <source>
        <dbReference type="EMBL" id="ADC66398.1"/>
    </source>
</evidence>
<dbReference type="InterPro" id="IPR003043">
    <property type="entry name" value="Uropor_MeTrfase_CS"/>
</dbReference>
<evidence type="ECO:0000313" key="6">
    <source>
        <dbReference type="Proteomes" id="UP000002613"/>
    </source>
</evidence>
<reference evidence="6" key="1">
    <citation type="submission" date="2010-02" db="EMBL/GenBank/DDBJ databases">
        <title>Complete sequence of Ferroglobus placidus DSM 10642.</title>
        <authorList>
            <consortium name="US DOE Joint Genome Institute"/>
            <person name="Lucas S."/>
            <person name="Copeland A."/>
            <person name="Lapidus A."/>
            <person name="Cheng J.-F."/>
            <person name="Bruce D."/>
            <person name="Goodwin L."/>
            <person name="Pitluck S."/>
            <person name="Saunders E."/>
            <person name="Brettin T."/>
            <person name="Detter J.C."/>
            <person name="Han C."/>
            <person name="Tapia R."/>
            <person name="Larimer F."/>
            <person name="Land M."/>
            <person name="Hauser L."/>
            <person name="Kyrpides N."/>
            <person name="Ivanova N."/>
            <person name="Holmes D."/>
            <person name="Lovley D."/>
            <person name="Kyrpides N."/>
            <person name="Anderson I.J."/>
            <person name="Woyke T."/>
        </authorList>
    </citation>
    <scope>NUCLEOTIDE SEQUENCE [LARGE SCALE GENOMIC DNA]</scope>
    <source>
        <strain evidence="6">DSM 10642 / AEDII12DO</strain>
    </source>
</reference>
<evidence type="ECO:0000256" key="3">
    <source>
        <dbReference type="PIRNR" id="PIRNR036427"/>
    </source>
</evidence>
<keyword evidence="5" id="KW-0808">Transferase</keyword>
<dbReference type="GO" id="GO:0009236">
    <property type="term" value="P:cobalamin biosynthetic process"/>
    <property type="evidence" value="ECO:0007669"/>
    <property type="project" value="UniProtKB-UniRule"/>
</dbReference>
<feature type="domain" description="Tetrapyrrole methylase" evidence="4">
    <location>
        <begin position="1"/>
        <end position="130"/>
    </location>
</feature>
<comment type="similarity">
    <text evidence="3">Belongs to the precorrin methyltransferase family.</text>
</comment>
<organism evidence="5 6">
    <name type="scientific">Ferroglobus placidus (strain DSM 10642 / AEDII12DO)</name>
    <dbReference type="NCBI Taxonomy" id="589924"/>
    <lineage>
        <taxon>Archaea</taxon>
        <taxon>Methanobacteriati</taxon>
        <taxon>Methanobacteriota</taxon>
        <taxon>Archaeoglobi</taxon>
        <taxon>Archaeoglobales</taxon>
        <taxon>Archaeoglobaceae</taxon>
        <taxon>Ferroglobus</taxon>
    </lineage>
</organism>
<dbReference type="Proteomes" id="UP000002613">
    <property type="component" value="Chromosome"/>
</dbReference>
<dbReference type="AlphaFoldDB" id="D3S1D4"/>
<dbReference type="PANTHER" id="PTHR43467:SF2">
    <property type="entry name" value="COBALT-PRECORRIN-2 C(20)-METHYLTRANSFERASE"/>
    <property type="match status" value="1"/>
</dbReference>
<dbReference type="PaxDb" id="589924-Ferp_2274"/>
<dbReference type="GeneID" id="8779813"/>
<reference evidence="5 6" key="2">
    <citation type="journal article" date="2011" name="Stand. Genomic Sci.">
        <title>Complete genome sequence of Ferroglobus placidus AEDII12DO.</title>
        <authorList>
            <person name="Anderson I."/>
            <person name="Risso C."/>
            <person name="Holmes D."/>
            <person name="Lucas S."/>
            <person name="Copeland A."/>
            <person name="Lapidus A."/>
            <person name="Cheng J.F."/>
            <person name="Bruce D."/>
            <person name="Goodwin L."/>
            <person name="Pitluck S."/>
            <person name="Saunders E."/>
            <person name="Brettin T."/>
            <person name="Detter J.C."/>
            <person name="Han C."/>
            <person name="Tapia R."/>
            <person name="Larimer F."/>
            <person name="Land M."/>
            <person name="Hauser L."/>
            <person name="Woyke T."/>
            <person name="Lovley D."/>
            <person name="Kyrpides N."/>
            <person name="Ivanova N."/>
        </authorList>
    </citation>
    <scope>NUCLEOTIDE SEQUENCE [LARGE SCALE GENOMIC DNA]</scope>
    <source>
        <strain evidence="6">DSM 10642 / AEDII12DO</strain>
    </source>
</reference>
<keyword evidence="2" id="KW-0169">Cobalamin biosynthesis</keyword>
<dbReference type="STRING" id="589924.Ferp_2274"/>
<dbReference type="PROSITE" id="PS00839">
    <property type="entry name" value="SUMT_1"/>
    <property type="match status" value="1"/>
</dbReference>
<dbReference type="PANTHER" id="PTHR43467">
    <property type="entry name" value="COBALT-PRECORRIN-2 C(20)-METHYLTRANSFERASE"/>
    <property type="match status" value="1"/>
</dbReference>
<dbReference type="InterPro" id="IPR012382">
    <property type="entry name" value="CobI/CbiL"/>
</dbReference>
<proteinExistence type="inferred from homology"/>
<keyword evidence="6" id="KW-1185">Reference proteome</keyword>
<dbReference type="GO" id="GO:0030788">
    <property type="term" value="F:precorrin-2 C20-methyltransferase activity"/>
    <property type="evidence" value="ECO:0007669"/>
    <property type="project" value="InterPro"/>
</dbReference>
<dbReference type="InterPro" id="IPR014777">
    <property type="entry name" value="4pyrrole_Mease_sub1"/>
</dbReference>
<dbReference type="RefSeq" id="WP_012966735.1">
    <property type="nucleotide sequence ID" value="NC_013849.1"/>
</dbReference>
<evidence type="ECO:0000259" key="4">
    <source>
        <dbReference type="Pfam" id="PF00590"/>
    </source>
</evidence>
<dbReference type="GO" id="GO:0032259">
    <property type="term" value="P:methylation"/>
    <property type="evidence" value="ECO:0007669"/>
    <property type="project" value="UniProtKB-KW"/>
</dbReference>
<evidence type="ECO:0000256" key="1">
    <source>
        <dbReference type="ARBA" id="ARBA00004953"/>
    </source>
</evidence>
<dbReference type="KEGG" id="fpl:Ferp_2274"/>
<accession>D3S1D4</accession>
<dbReference type="Gene3D" id="3.40.1010.10">
    <property type="entry name" value="Cobalt-precorrin-4 Transmethylase, Domain 1"/>
    <property type="match status" value="1"/>
</dbReference>
<dbReference type="SUPFAM" id="SSF53790">
    <property type="entry name" value="Tetrapyrrole methylase"/>
    <property type="match status" value="1"/>
</dbReference>
<dbReference type="CDD" id="cd11645">
    <property type="entry name" value="Precorrin_2_C20_MT"/>
    <property type="match status" value="1"/>
</dbReference>
<gene>
    <name evidence="5" type="ordered locus">Ferp_2274</name>
</gene>
<dbReference type="HOGENOM" id="CLU_076014_2_0_2"/>
<keyword evidence="5" id="KW-0489">Methyltransferase</keyword>
<comment type="pathway">
    <text evidence="1">Cofactor biosynthesis; adenosylcobalamin biosynthesis.</text>
</comment>
<dbReference type="PIRSF" id="PIRSF036427">
    <property type="entry name" value="Precrrn-2_mtase"/>
    <property type="match status" value="1"/>
</dbReference>
<sequence length="200" mass="22456">MLYGVSLGPGDFELLTLKAYKVLREVEEVIVPGELAYEIVKKIREPRLVKIPMGRAEEVIEELSSELAEKCVEKDVAFAALGDVAFFSTFQKIAEKVVEKNESVKIELIPGVPSFTSVFSKLKLFVNAPILITTPEFEDVKFKVVLKAKNPKKISEALEEEGFEVVQAEKIFMDGEKICEPEEKASYFTMVVAWKEKSTS</sequence>
<dbReference type="InterPro" id="IPR035996">
    <property type="entry name" value="4pyrrol_Methylase_sf"/>
</dbReference>
<dbReference type="eggNOG" id="arCOG00648">
    <property type="taxonomic scope" value="Archaea"/>
</dbReference>
<protein>
    <submittedName>
        <fullName evidence="5">Uroporphyrin-III C/tetrapyrrole (Corrin/Porphyrin) methyltransferase</fullName>
    </submittedName>
</protein>
<evidence type="ECO:0000256" key="2">
    <source>
        <dbReference type="ARBA" id="ARBA00022573"/>
    </source>
</evidence>
<dbReference type="EMBL" id="CP001899">
    <property type="protein sequence ID" value="ADC66398.1"/>
    <property type="molecule type" value="Genomic_DNA"/>
</dbReference>
<dbReference type="Pfam" id="PF00590">
    <property type="entry name" value="TP_methylase"/>
    <property type="match status" value="1"/>
</dbReference>
<name>D3S1D4_FERPA</name>
<dbReference type="InterPro" id="IPR000878">
    <property type="entry name" value="4pyrrol_Mease"/>
</dbReference>
<dbReference type="OrthoDB" id="23546at2157"/>